<comment type="subunit">
    <text evidence="5 7">Monomer.</text>
</comment>
<keyword evidence="3 5" id="KW-0396">Initiation factor</keyword>
<dbReference type="InterPro" id="IPR036788">
    <property type="entry name" value="T_IF-3_C_sf"/>
</dbReference>
<dbReference type="EMBL" id="CP034170">
    <property type="protein sequence ID" value="AZI57560.1"/>
    <property type="molecule type" value="Genomic_DNA"/>
</dbReference>
<dbReference type="OrthoDB" id="9806014at2"/>
<comment type="function">
    <text evidence="5 7">IF-3 binds to the 30S ribosomal subunit and shifts the equilibrium between 70S ribosomes and their 50S and 30S subunits in favor of the free subunits, thus enhancing the availability of 30S subunits on which protein synthesis initiation begins.</text>
</comment>
<dbReference type="KEGG" id="nak:EH165_04680"/>
<evidence type="ECO:0000313" key="12">
    <source>
        <dbReference type="Proteomes" id="UP000268084"/>
    </source>
</evidence>
<dbReference type="SUPFAM" id="SSF55200">
    <property type="entry name" value="Translation initiation factor IF3, C-terminal domain"/>
    <property type="match status" value="1"/>
</dbReference>
<dbReference type="InterPro" id="IPR001288">
    <property type="entry name" value="Translation_initiation_fac_3"/>
</dbReference>
<feature type="compositionally biased region" description="Pro residues" evidence="8">
    <location>
        <begin position="355"/>
        <end position="365"/>
    </location>
</feature>
<sequence length="374" mass="39456">MNPARKCWQLTHSLQEDSISVEPRINDRIRVPEVRLVGPDGEMVGIVPIGKALDMAVQADLDLVEVAPTARPPVAKIMDYGKFKYENAQKAREARRNQVLTVIKEMKLRPKIDGHDYETKKGHVVRFLKVGDKVKVTIMFRGREQSRPELGYRLLQRLAGDVAELGFVESAPKQDGRNMIMVLAPHKAPAKTPRAHAEPEVPAKVRGAARMPAPADAPPAMQGENVTSTEADDGTETAVLESTSVETEAVETEAVETEAVESEAVETEGSELANADAENSDSPAVDVGPEVAEPVELKASEAAAAPSLAAPKPTAARTPAPKPAAAKPAAAKPAAAKPAAARTPAPKPAAAKPAAPKPAPKPKPAAKPAATPGN</sequence>
<accession>A0A3G8ZK37</accession>
<evidence type="ECO:0000256" key="4">
    <source>
        <dbReference type="ARBA" id="ARBA00022917"/>
    </source>
</evidence>
<name>A0A3G8ZK37_9ACTN</name>
<dbReference type="Pfam" id="PF00707">
    <property type="entry name" value="IF3_C"/>
    <property type="match status" value="1"/>
</dbReference>
<dbReference type="GO" id="GO:0032790">
    <property type="term" value="P:ribosome disassembly"/>
    <property type="evidence" value="ECO:0007669"/>
    <property type="project" value="TreeGrafter"/>
</dbReference>
<evidence type="ECO:0000259" key="10">
    <source>
        <dbReference type="Pfam" id="PF05198"/>
    </source>
</evidence>
<keyword evidence="4 5" id="KW-0648">Protein biosynthesis</keyword>
<feature type="domain" description="Translation initiation factor 3 N-terminal" evidence="10">
    <location>
        <begin position="25"/>
        <end position="94"/>
    </location>
</feature>
<dbReference type="HAMAP" id="MF_00080">
    <property type="entry name" value="IF_3"/>
    <property type="match status" value="1"/>
</dbReference>
<evidence type="ECO:0000256" key="8">
    <source>
        <dbReference type="SAM" id="MobiDB-lite"/>
    </source>
</evidence>
<dbReference type="GO" id="GO:0016020">
    <property type="term" value="C:membrane"/>
    <property type="evidence" value="ECO:0007669"/>
    <property type="project" value="TreeGrafter"/>
</dbReference>
<dbReference type="InterPro" id="IPR019813">
    <property type="entry name" value="Translation_initiation_fac3_CS"/>
</dbReference>
<feature type="compositionally biased region" description="Low complexity" evidence="8">
    <location>
        <begin position="209"/>
        <end position="220"/>
    </location>
</feature>
<comment type="subcellular location">
    <subcellularLocation>
        <location evidence="5 7">Cytoplasm</location>
    </subcellularLocation>
</comment>
<dbReference type="GO" id="GO:0003743">
    <property type="term" value="F:translation initiation factor activity"/>
    <property type="evidence" value="ECO:0007669"/>
    <property type="project" value="UniProtKB-UniRule"/>
</dbReference>
<dbReference type="GO" id="GO:0043022">
    <property type="term" value="F:ribosome binding"/>
    <property type="evidence" value="ECO:0007669"/>
    <property type="project" value="TreeGrafter"/>
</dbReference>
<dbReference type="FunFam" id="3.10.20.80:FF:000001">
    <property type="entry name" value="Translation initiation factor IF-3"/>
    <property type="match status" value="1"/>
</dbReference>
<feature type="region of interest" description="Disordered" evidence="8">
    <location>
        <begin position="209"/>
        <end position="374"/>
    </location>
</feature>
<evidence type="ECO:0000256" key="7">
    <source>
        <dbReference type="RuleBase" id="RU000646"/>
    </source>
</evidence>
<keyword evidence="2 5" id="KW-0963">Cytoplasm</keyword>
<evidence type="ECO:0000259" key="9">
    <source>
        <dbReference type="Pfam" id="PF00707"/>
    </source>
</evidence>
<dbReference type="NCBIfam" id="TIGR00168">
    <property type="entry name" value="infC"/>
    <property type="match status" value="1"/>
</dbReference>
<dbReference type="Pfam" id="PF05198">
    <property type="entry name" value="IF3_N"/>
    <property type="match status" value="1"/>
</dbReference>
<reference evidence="11 12" key="1">
    <citation type="submission" date="2018-11" db="EMBL/GenBank/DDBJ databases">
        <authorList>
            <person name="Da X."/>
        </authorList>
    </citation>
    <scope>NUCLEOTIDE SEQUENCE [LARGE SCALE GENOMIC DNA]</scope>
    <source>
        <strain evidence="11 12">S14-144</strain>
    </source>
</reference>
<feature type="domain" description="Translation initiation factor 3 C-terminal" evidence="9">
    <location>
        <begin position="102"/>
        <end position="186"/>
    </location>
</feature>
<gene>
    <name evidence="5" type="primary">infC</name>
    <name evidence="11" type="ORF">EH165_04680</name>
</gene>
<dbReference type="InterPro" id="IPR019815">
    <property type="entry name" value="Translation_initiation_fac_3_C"/>
</dbReference>
<evidence type="ECO:0000256" key="5">
    <source>
        <dbReference type="HAMAP-Rule" id="MF_00080"/>
    </source>
</evidence>
<dbReference type="Gene3D" id="3.30.110.10">
    <property type="entry name" value="Translation initiation factor 3 (IF-3), C-terminal domain"/>
    <property type="match status" value="1"/>
</dbReference>
<dbReference type="Proteomes" id="UP000268084">
    <property type="component" value="Chromosome"/>
</dbReference>
<evidence type="ECO:0000256" key="6">
    <source>
        <dbReference type="NCBIfam" id="TIGR00168"/>
    </source>
</evidence>
<dbReference type="InterPro" id="IPR019814">
    <property type="entry name" value="Translation_initiation_fac_3_N"/>
</dbReference>
<feature type="compositionally biased region" description="Acidic residues" evidence="8">
    <location>
        <begin position="248"/>
        <end position="269"/>
    </location>
</feature>
<dbReference type="FunFam" id="3.30.110.10:FF:000002">
    <property type="entry name" value="Translation initiation factor IF-3"/>
    <property type="match status" value="1"/>
</dbReference>
<comment type="similarity">
    <text evidence="1 5 7">Belongs to the IF-3 family.</text>
</comment>
<evidence type="ECO:0000313" key="11">
    <source>
        <dbReference type="EMBL" id="AZI57560.1"/>
    </source>
</evidence>
<dbReference type="PROSITE" id="PS00938">
    <property type="entry name" value="IF3"/>
    <property type="match status" value="1"/>
</dbReference>
<keyword evidence="12" id="KW-1185">Reference proteome</keyword>
<organism evidence="11 12">
    <name type="scientific">Nakamurella antarctica</name>
    <dbReference type="NCBI Taxonomy" id="1902245"/>
    <lineage>
        <taxon>Bacteria</taxon>
        <taxon>Bacillati</taxon>
        <taxon>Actinomycetota</taxon>
        <taxon>Actinomycetes</taxon>
        <taxon>Nakamurellales</taxon>
        <taxon>Nakamurellaceae</taxon>
        <taxon>Nakamurella</taxon>
    </lineage>
</organism>
<evidence type="ECO:0000256" key="2">
    <source>
        <dbReference type="ARBA" id="ARBA00022490"/>
    </source>
</evidence>
<dbReference type="AlphaFoldDB" id="A0A3G8ZK37"/>
<dbReference type="GO" id="GO:0005829">
    <property type="term" value="C:cytosol"/>
    <property type="evidence" value="ECO:0007669"/>
    <property type="project" value="TreeGrafter"/>
</dbReference>
<reference evidence="11 12" key="2">
    <citation type="submission" date="2018-12" db="EMBL/GenBank/DDBJ databases">
        <title>Nakamurella antarcticus sp. nov., isolated from Antarctica South Shetland Islands soil.</title>
        <authorList>
            <person name="Peng F."/>
        </authorList>
    </citation>
    <scope>NUCLEOTIDE SEQUENCE [LARGE SCALE GENOMIC DNA]</scope>
    <source>
        <strain evidence="11 12">S14-144</strain>
    </source>
</reference>
<dbReference type="PANTHER" id="PTHR10938">
    <property type="entry name" value="TRANSLATION INITIATION FACTOR IF-3"/>
    <property type="match status" value="1"/>
</dbReference>
<proteinExistence type="inferred from homology"/>
<feature type="compositionally biased region" description="Low complexity" evidence="8">
    <location>
        <begin position="300"/>
        <end position="354"/>
    </location>
</feature>
<protein>
    <recommendedName>
        <fullName evidence="5 6">Translation initiation factor IF-3</fullName>
    </recommendedName>
</protein>
<evidence type="ECO:0000256" key="1">
    <source>
        <dbReference type="ARBA" id="ARBA00005439"/>
    </source>
</evidence>
<dbReference type="InterPro" id="IPR036787">
    <property type="entry name" value="T_IF-3_N_sf"/>
</dbReference>
<dbReference type="SUPFAM" id="SSF54364">
    <property type="entry name" value="Translation initiation factor IF3, N-terminal domain"/>
    <property type="match status" value="1"/>
</dbReference>
<evidence type="ECO:0000256" key="3">
    <source>
        <dbReference type="ARBA" id="ARBA00022540"/>
    </source>
</evidence>
<dbReference type="Gene3D" id="3.10.20.80">
    <property type="entry name" value="Translation initiation factor 3 (IF-3), N-terminal domain"/>
    <property type="match status" value="1"/>
</dbReference>
<dbReference type="PANTHER" id="PTHR10938:SF0">
    <property type="entry name" value="TRANSLATION INITIATION FACTOR IF-3, MITOCHONDRIAL"/>
    <property type="match status" value="1"/>
</dbReference>